<sequence>MTQFREERPSRSLPNPTAKTASAREALQSFFCELCDKGYQRISEYENHLSSYEHNHKKRFREMKEMQKVSSNFEKLRKQGQKKKDTEIKPFIENQWHKNMDISIQPLKLSSEKDSSFKKVGFKKAFNHFDNSTGFIDSKKILDSPDSSKEESPLNPLNLSDNDQLYNPYTPTSP</sequence>
<keyword evidence="1" id="KW-0479">Metal-binding</keyword>
<feature type="region of interest" description="Disordered" evidence="2">
    <location>
        <begin position="129"/>
        <end position="174"/>
    </location>
</feature>
<evidence type="ECO:0000256" key="1">
    <source>
        <dbReference type="PROSITE-ProRule" id="PRU00042"/>
    </source>
</evidence>
<protein>
    <recommendedName>
        <fullName evidence="3">C2H2-type domain-containing protein</fullName>
    </recommendedName>
</protein>
<dbReference type="AlphaFoldDB" id="A0A0W4ZR14"/>
<evidence type="ECO:0000313" key="4">
    <source>
        <dbReference type="EMBL" id="KTW30807.1"/>
    </source>
</evidence>
<dbReference type="OrthoDB" id="4822at2759"/>
<dbReference type="EMBL" id="LFVZ01000002">
    <property type="protein sequence ID" value="KTW30807.1"/>
    <property type="molecule type" value="Genomic_DNA"/>
</dbReference>
<feature type="compositionally biased region" description="Basic and acidic residues" evidence="2">
    <location>
        <begin position="137"/>
        <end position="152"/>
    </location>
</feature>
<dbReference type="PROSITE" id="PS00028">
    <property type="entry name" value="ZINC_FINGER_C2H2_1"/>
    <property type="match status" value="1"/>
</dbReference>
<keyword evidence="1" id="KW-0863">Zinc-finger</keyword>
<evidence type="ECO:0000313" key="5">
    <source>
        <dbReference type="Proteomes" id="UP000054454"/>
    </source>
</evidence>
<organism evidence="4 5">
    <name type="scientific">Pneumocystis carinii (strain B80)</name>
    <name type="common">Rat pneumocystis pneumonia agent</name>
    <name type="synonym">Pneumocystis carinii f. sp. carinii</name>
    <dbReference type="NCBI Taxonomy" id="1408658"/>
    <lineage>
        <taxon>Eukaryota</taxon>
        <taxon>Fungi</taxon>
        <taxon>Dikarya</taxon>
        <taxon>Ascomycota</taxon>
        <taxon>Taphrinomycotina</taxon>
        <taxon>Pneumocystomycetes</taxon>
        <taxon>Pneumocystaceae</taxon>
        <taxon>Pneumocystis</taxon>
    </lineage>
</organism>
<reference evidence="5" key="1">
    <citation type="journal article" date="2016" name="Nat. Commun.">
        <title>Genome analysis of three Pneumocystis species reveals adaptation mechanisms to life exclusively in mammalian hosts.</title>
        <authorList>
            <person name="Ma L."/>
            <person name="Chen Z."/>
            <person name="Huang D.W."/>
            <person name="Kutty G."/>
            <person name="Ishihara M."/>
            <person name="Wang H."/>
            <person name="Abouelleil A."/>
            <person name="Bishop L."/>
            <person name="Davey E."/>
            <person name="Deng R."/>
            <person name="Deng X."/>
            <person name="Fan L."/>
            <person name="Fantoni G."/>
            <person name="Fitzgerald M."/>
            <person name="Gogineni E."/>
            <person name="Goldberg J.M."/>
            <person name="Handley G."/>
            <person name="Hu X."/>
            <person name="Huber C."/>
            <person name="Jiao X."/>
            <person name="Jones K."/>
            <person name="Levin J.Z."/>
            <person name="Liu Y."/>
            <person name="Macdonald P."/>
            <person name="Melnikov A."/>
            <person name="Raley C."/>
            <person name="Sassi M."/>
            <person name="Sherman B.T."/>
            <person name="Song X."/>
            <person name="Sykes S."/>
            <person name="Tran B."/>
            <person name="Walsh L."/>
            <person name="Xia Y."/>
            <person name="Yang J."/>
            <person name="Young S."/>
            <person name="Zeng Q."/>
            <person name="Zheng X."/>
            <person name="Stephens R."/>
            <person name="Nusbaum C."/>
            <person name="Birren B.W."/>
            <person name="Azadi P."/>
            <person name="Lempicki R.A."/>
            <person name="Cuomo C.A."/>
            <person name="Kovacs J.A."/>
        </authorList>
    </citation>
    <scope>NUCLEOTIDE SEQUENCE [LARGE SCALE GENOMIC DNA]</scope>
    <source>
        <strain evidence="5">B80</strain>
    </source>
</reference>
<dbReference type="GeneID" id="28935336"/>
<dbReference type="PANTHER" id="PTHR47251:SF1">
    <property type="entry name" value="FINGER DOMAIN PROTEIN, PUTATIVE (AFU_ORTHOLOGUE AFUA_3G04180)-RELATED"/>
    <property type="match status" value="1"/>
</dbReference>
<name>A0A0W4ZR14_PNEC8</name>
<dbReference type="SUPFAM" id="SSF57667">
    <property type="entry name" value="beta-beta-alpha zinc fingers"/>
    <property type="match status" value="1"/>
</dbReference>
<feature type="region of interest" description="Disordered" evidence="2">
    <location>
        <begin position="69"/>
        <end position="91"/>
    </location>
</feature>
<dbReference type="Proteomes" id="UP000054454">
    <property type="component" value="Unassembled WGS sequence"/>
</dbReference>
<dbReference type="InterPro" id="IPR013087">
    <property type="entry name" value="Znf_C2H2_type"/>
</dbReference>
<feature type="compositionally biased region" description="Polar residues" evidence="2">
    <location>
        <begin position="155"/>
        <end position="174"/>
    </location>
</feature>
<feature type="domain" description="C2H2-type" evidence="3">
    <location>
        <begin position="30"/>
        <end position="59"/>
    </location>
</feature>
<dbReference type="PROSITE" id="PS50157">
    <property type="entry name" value="ZINC_FINGER_C2H2_2"/>
    <property type="match status" value="1"/>
</dbReference>
<proteinExistence type="predicted"/>
<dbReference type="VEuPathDB" id="FungiDB:T552_00519"/>
<evidence type="ECO:0000259" key="3">
    <source>
        <dbReference type="PROSITE" id="PS50157"/>
    </source>
</evidence>
<feature type="compositionally biased region" description="Basic and acidic residues" evidence="2">
    <location>
        <begin position="74"/>
        <end position="91"/>
    </location>
</feature>
<comment type="caution">
    <text evidence="4">The sequence shown here is derived from an EMBL/GenBank/DDBJ whole genome shotgun (WGS) entry which is preliminary data.</text>
</comment>
<dbReference type="GO" id="GO:0008270">
    <property type="term" value="F:zinc ion binding"/>
    <property type="evidence" value="ECO:0007669"/>
    <property type="project" value="UniProtKB-KW"/>
</dbReference>
<accession>A0A0W4ZR14</accession>
<feature type="region of interest" description="Disordered" evidence="2">
    <location>
        <begin position="1"/>
        <end position="21"/>
    </location>
</feature>
<dbReference type="PANTHER" id="PTHR47251">
    <property type="entry name" value="FINGER DOMAIN PROTEIN, PUTATIVE (AFU_ORTHOLOGUE AFUA_3G04180)-RELATED"/>
    <property type="match status" value="1"/>
</dbReference>
<dbReference type="InterPro" id="IPR036236">
    <property type="entry name" value="Znf_C2H2_sf"/>
</dbReference>
<keyword evidence="5" id="KW-1185">Reference proteome</keyword>
<gene>
    <name evidence="4" type="ORF">T552_00519</name>
</gene>
<keyword evidence="1" id="KW-0862">Zinc</keyword>
<dbReference type="RefSeq" id="XP_018227403.1">
    <property type="nucleotide sequence ID" value="XM_018369134.1"/>
</dbReference>
<evidence type="ECO:0000256" key="2">
    <source>
        <dbReference type="SAM" id="MobiDB-lite"/>
    </source>
</evidence>
<feature type="compositionally biased region" description="Basic and acidic residues" evidence="2">
    <location>
        <begin position="1"/>
        <end position="10"/>
    </location>
</feature>